<sequence length="89" mass="9330">MKLILLAALAAATPVMAQETTPPTTTADPVGGYQPSHPAISGPVTPGVKPIYVQAPSPDQAYPAPPPLDHYPICKPGQFDKCLERNSPK</sequence>
<protein>
    <submittedName>
        <fullName evidence="3">Uncharacterized protein</fullName>
    </submittedName>
</protein>
<feature type="region of interest" description="Disordered" evidence="1">
    <location>
        <begin position="15"/>
        <end position="47"/>
    </location>
</feature>
<dbReference type="EMBL" id="JBDIME010000002">
    <property type="protein sequence ID" value="MEN2788670.1"/>
    <property type="molecule type" value="Genomic_DNA"/>
</dbReference>
<evidence type="ECO:0000313" key="3">
    <source>
        <dbReference type="EMBL" id="MEN2788670.1"/>
    </source>
</evidence>
<evidence type="ECO:0000256" key="2">
    <source>
        <dbReference type="SAM" id="SignalP"/>
    </source>
</evidence>
<keyword evidence="4" id="KW-1185">Reference proteome</keyword>
<comment type="caution">
    <text evidence="3">The sequence shown here is derived from an EMBL/GenBank/DDBJ whole genome shotgun (WGS) entry which is preliminary data.</text>
</comment>
<keyword evidence="2" id="KW-0732">Signal</keyword>
<feature type="signal peptide" evidence="2">
    <location>
        <begin position="1"/>
        <end position="17"/>
    </location>
</feature>
<evidence type="ECO:0000313" key="4">
    <source>
        <dbReference type="Proteomes" id="UP001419910"/>
    </source>
</evidence>
<evidence type="ECO:0000256" key="1">
    <source>
        <dbReference type="SAM" id="MobiDB-lite"/>
    </source>
</evidence>
<gene>
    <name evidence="3" type="ORF">ABC974_03460</name>
</gene>
<feature type="chain" id="PRO_5045294746" evidence="2">
    <location>
        <begin position="18"/>
        <end position="89"/>
    </location>
</feature>
<dbReference type="Proteomes" id="UP001419910">
    <property type="component" value="Unassembled WGS sequence"/>
</dbReference>
<feature type="compositionally biased region" description="Polar residues" evidence="1">
    <location>
        <begin position="18"/>
        <end position="27"/>
    </location>
</feature>
<dbReference type="RefSeq" id="WP_343890687.1">
    <property type="nucleotide sequence ID" value="NZ_BAAAEH010000035.1"/>
</dbReference>
<accession>A0ABU9XYN8</accession>
<reference evidence="3 4" key="1">
    <citation type="submission" date="2024-05" db="EMBL/GenBank/DDBJ databases">
        <authorList>
            <person name="Liu Q."/>
            <person name="Xin Y.-H."/>
        </authorList>
    </citation>
    <scope>NUCLEOTIDE SEQUENCE [LARGE SCALE GENOMIC DNA]</scope>
    <source>
        <strain evidence="3 4">CGMCC 1.10181</strain>
    </source>
</reference>
<proteinExistence type="predicted"/>
<name>A0ABU9XYN8_9SPHN</name>
<organism evidence="3 4">
    <name type="scientific">Sphingomonas oligophenolica</name>
    <dbReference type="NCBI Taxonomy" id="301154"/>
    <lineage>
        <taxon>Bacteria</taxon>
        <taxon>Pseudomonadati</taxon>
        <taxon>Pseudomonadota</taxon>
        <taxon>Alphaproteobacteria</taxon>
        <taxon>Sphingomonadales</taxon>
        <taxon>Sphingomonadaceae</taxon>
        <taxon>Sphingomonas</taxon>
    </lineage>
</organism>